<evidence type="ECO:0000313" key="1">
    <source>
        <dbReference type="EMBL" id="CAF1682365.1"/>
    </source>
</evidence>
<dbReference type="EMBL" id="CAJOBA010120709">
    <property type="protein sequence ID" value="CAF4579385.1"/>
    <property type="molecule type" value="Genomic_DNA"/>
</dbReference>
<gene>
    <name evidence="1" type="ORF">OVA965_LOCUS46111</name>
    <name evidence="2" type="ORF">TMI583_LOCUS50361</name>
</gene>
<evidence type="ECO:0000313" key="2">
    <source>
        <dbReference type="EMBL" id="CAF4579385.1"/>
    </source>
</evidence>
<sequence length="47" mass="6011">RIFGYQWSQEITKVKSEHERDELWKQIFRNKPLKDVPKEYRWNWIGF</sequence>
<dbReference type="Proteomes" id="UP000682733">
    <property type="component" value="Unassembled WGS sequence"/>
</dbReference>
<reference evidence="1" key="1">
    <citation type="submission" date="2021-02" db="EMBL/GenBank/DDBJ databases">
        <authorList>
            <person name="Nowell W R."/>
        </authorList>
    </citation>
    <scope>NUCLEOTIDE SEQUENCE</scope>
</reference>
<name>A0A8S2GBY4_9BILA</name>
<dbReference type="EMBL" id="CAJNOK010080600">
    <property type="protein sequence ID" value="CAF1682365.1"/>
    <property type="molecule type" value="Genomic_DNA"/>
</dbReference>
<evidence type="ECO:0000313" key="3">
    <source>
        <dbReference type="Proteomes" id="UP000677228"/>
    </source>
</evidence>
<proteinExistence type="predicted"/>
<organism evidence="1 3">
    <name type="scientific">Didymodactylos carnosus</name>
    <dbReference type="NCBI Taxonomy" id="1234261"/>
    <lineage>
        <taxon>Eukaryota</taxon>
        <taxon>Metazoa</taxon>
        <taxon>Spiralia</taxon>
        <taxon>Gnathifera</taxon>
        <taxon>Rotifera</taxon>
        <taxon>Eurotatoria</taxon>
        <taxon>Bdelloidea</taxon>
        <taxon>Philodinida</taxon>
        <taxon>Philodinidae</taxon>
        <taxon>Didymodactylos</taxon>
    </lineage>
</organism>
<accession>A0A8S2GBY4</accession>
<feature type="non-terminal residue" evidence="1">
    <location>
        <position position="1"/>
    </location>
</feature>
<comment type="caution">
    <text evidence="1">The sequence shown here is derived from an EMBL/GenBank/DDBJ whole genome shotgun (WGS) entry which is preliminary data.</text>
</comment>
<protein>
    <submittedName>
        <fullName evidence="1">Uncharacterized protein</fullName>
    </submittedName>
</protein>
<dbReference type="Proteomes" id="UP000677228">
    <property type="component" value="Unassembled WGS sequence"/>
</dbReference>
<dbReference type="AlphaFoldDB" id="A0A8S2GBY4"/>